<proteinExistence type="predicted"/>
<reference evidence="3" key="1">
    <citation type="submission" date="2023-07" db="EMBL/GenBank/DDBJ databases">
        <title>Two novel species in the genus Flavivirga.</title>
        <authorList>
            <person name="Kwon K."/>
        </authorList>
    </citation>
    <scope>NUCLEOTIDE SEQUENCE</scope>
    <source>
        <strain evidence="3">KACC 14158</strain>
    </source>
</reference>
<organism evidence="3 4">
    <name type="scientific">Flavivirga jejuensis</name>
    <dbReference type="NCBI Taxonomy" id="870487"/>
    <lineage>
        <taxon>Bacteria</taxon>
        <taxon>Pseudomonadati</taxon>
        <taxon>Bacteroidota</taxon>
        <taxon>Flavobacteriia</taxon>
        <taxon>Flavobacteriales</taxon>
        <taxon>Flavobacteriaceae</taxon>
        <taxon>Flavivirga</taxon>
    </lineage>
</organism>
<name>A0ABT8WUV8_9FLAO</name>
<keyword evidence="4" id="KW-1185">Reference proteome</keyword>
<dbReference type="EMBL" id="JAUOEL010000010">
    <property type="protein sequence ID" value="MDO5976943.1"/>
    <property type="molecule type" value="Genomic_DNA"/>
</dbReference>
<keyword evidence="1" id="KW-0051">Antiviral defense</keyword>
<evidence type="ECO:0000313" key="4">
    <source>
        <dbReference type="Proteomes" id="UP001176806"/>
    </source>
</evidence>
<dbReference type="Proteomes" id="UP001176806">
    <property type="component" value="Unassembled WGS sequence"/>
</dbReference>
<dbReference type="PANTHER" id="PTHR35579:SF3">
    <property type="entry name" value="CRISPR SYSTEM CMS ENDORIBONUCLEASE CSM3"/>
    <property type="match status" value="1"/>
</dbReference>
<dbReference type="CDD" id="cd09726">
    <property type="entry name" value="RAMP_I_III"/>
    <property type="match status" value="2"/>
</dbReference>
<comment type="caution">
    <text evidence="3">The sequence shown here is derived from an EMBL/GenBank/DDBJ whole genome shotgun (WGS) entry which is preliminary data.</text>
</comment>
<evidence type="ECO:0000259" key="2">
    <source>
        <dbReference type="Pfam" id="PF03787"/>
    </source>
</evidence>
<gene>
    <name evidence="3" type="ORF">Q4Q40_22310</name>
</gene>
<dbReference type="Pfam" id="PF03787">
    <property type="entry name" value="RAMPs"/>
    <property type="match status" value="2"/>
</dbReference>
<feature type="domain" description="CRISPR type III-associated protein" evidence="2">
    <location>
        <begin position="279"/>
        <end position="443"/>
    </location>
</feature>
<accession>A0ABT8WUV8</accession>
<protein>
    <submittedName>
        <fullName evidence="3">RAMP superfamily CRISPR-associated protein</fullName>
    </submittedName>
</protein>
<dbReference type="PANTHER" id="PTHR35579">
    <property type="entry name" value="CRISPR SYSTEM CMS ENDORIBONUCLEASE CSM3"/>
    <property type="match status" value="1"/>
</dbReference>
<dbReference type="InterPro" id="IPR052216">
    <property type="entry name" value="CRISPR_Csm3_endoribonuclease"/>
</dbReference>
<sequence length="447" mass="49455">MFPIKYIAQIVVEAISPLAIGSDTLAYDQDNLVVKDCNNLPCIPGTAIAGFLRVNNNEIDALFGDDRESNKKQPVGSNICVSDGFLLGKDQKVIQEPQIITCDFLKKYENLPIRQHTAISHLGAAKNTGMFDTEIVFKGSCFKFQIELELEKENSKAWQAIKNTLLSNNFYIGASEFNNFGELQVVELKDAEFNIANGLELKKYLGISADLNSGSDSLKVVDIDTAGITKKYEVEEINLSGANSFFHFGAGFGDDEVDAVCYKEDVIEGWENDAPSFEEKYVIPGTSIKGTLAHRVAFHYNKKNDITIEKIIEEHNKDNSKSIEILIGSHIGYNNQAVCDIFGKPKISENENGEHGKLIIQDVYLDDSYDEITFNHNKIDRYTGGTIAGALFNEKVLAIDAFDLKFKTDTATLENKYLQAALNDLKNGLLPIGGLTNKGHGVVIEKL</sequence>
<dbReference type="InterPro" id="IPR005537">
    <property type="entry name" value="RAMP_III_fam"/>
</dbReference>
<dbReference type="RefSeq" id="WP_303304278.1">
    <property type="nucleotide sequence ID" value="NZ_BAABDA010000060.1"/>
</dbReference>
<feature type="domain" description="CRISPR type III-associated protein" evidence="2">
    <location>
        <begin position="12"/>
        <end position="174"/>
    </location>
</feature>
<evidence type="ECO:0000256" key="1">
    <source>
        <dbReference type="ARBA" id="ARBA00023118"/>
    </source>
</evidence>
<evidence type="ECO:0000313" key="3">
    <source>
        <dbReference type="EMBL" id="MDO5976943.1"/>
    </source>
</evidence>